<dbReference type="PANTHER" id="PTHR32401">
    <property type="entry name" value="CONCANAVALIN A-LIKE LECTIN FAMILY PROTEIN"/>
    <property type="match status" value="1"/>
</dbReference>
<gene>
    <name evidence="4" type="ORF">Ahy_B07g086341</name>
</gene>
<comment type="similarity">
    <text evidence="1">Belongs to the leguminous lectin family.</text>
</comment>
<dbReference type="SMR" id="A0A444Y9N0"/>
<dbReference type="InterPro" id="IPR000985">
    <property type="entry name" value="Lectin_LegA_CS"/>
</dbReference>
<keyword evidence="2" id="KW-0430">Lectin</keyword>
<dbReference type="SUPFAM" id="SSF49899">
    <property type="entry name" value="Concanavalin A-like lectins/glucanases"/>
    <property type="match status" value="1"/>
</dbReference>
<evidence type="ECO:0000256" key="2">
    <source>
        <dbReference type="ARBA" id="ARBA00022734"/>
    </source>
</evidence>
<keyword evidence="5" id="KW-1185">Reference proteome</keyword>
<feature type="domain" description="Legume lectin" evidence="3">
    <location>
        <begin position="3"/>
        <end position="234"/>
    </location>
</feature>
<dbReference type="InterPro" id="IPR013320">
    <property type="entry name" value="ConA-like_dom_sf"/>
</dbReference>
<evidence type="ECO:0000313" key="5">
    <source>
        <dbReference type="Proteomes" id="UP000289738"/>
    </source>
</evidence>
<dbReference type="CDD" id="cd06899">
    <property type="entry name" value="lectin_legume_LecRK_Arcelin_ConA"/>
    <property type="match status" value="1"/>
</dbReference>
<evidence type="ECO:0000256" key="1">
    <source>
        <dbReference type="ARBA" id="ARBA00007606"/>
    </source>
</evidence>
<dbReference type="InterPro" id="IPR016363">
    <property type="entry name" value="L-lectin"/>
</dbReference>
<name>A0A444Y9N0_ARAHY</name>
<dbReference type="Gene3D" id="2.60.120.200">
    <property type="match status" value="1"/>
</dbReference>
<protein>
    <recommendedName>
        <fullName evidence="3">Legume lectin domain-containing protein</fullName>
    </recommendedName>
</protein>
<dbReference type="PIRSF" id="PIRSF002690">
    <property type="entry name" value="L-type_lectin_plant"/>
    <property type="match status" value="1"/>
</dbReference>
<accession>A0A444Y9N0</accession>
<dbReference type="InterPro" id="IPR019825">
    <property type="entry name" value="Lectin_legB_Mn/Ca_BS"/>
</dbReference>
<sequence>MSSTSFTFNKFEFNNEKDLIFQGDASISKNNVLNLTKVDQNGLPLGTSVGRVLYSAPIHLFSSSALASSFETTFTFRISSNNSNNVGDGLAFFIAAPETTIPPGSNGRLLGLFSGPYTTDKVVAVEFDTYPNRDIGDPDFTHIGIDINTLKSSAVGKWSVQSGAIATAYISYDSVSKILSVTCSYPNAAPVTVTHAFDLDKTLPEWVRVGFSGSTGLFSQTNDILSWSFRSTLTTNNIV</sequence>
<dbReference type="Pfam" id="PF00139">
    <property type="entry name" value="Lectin_legB"/>
    <property type="match status" value="1"/>
</dbReference>
<dbReference type="Gramene" id="arahy.Tifrunner.gnm2.ann2.Ah17g238600.1">
    <property type="protein sequence ID" value="arahy.Tifrunner.gnm2.ann2.Ah17g238600.1-CDS-1"/>
    <property type="gene ID" value="arahy.Tifrunner.gnm2.ann2.Ah17g238600"/>
</dbReference>
<evidence type="ECO:0000313" key="4">
    <source>
        <dbReference type="EMBL" id="RYQ98595.1"/>
    </source>
</evidence>
<dbReference type="InterPro" id="IPR050258">
    <property type="entry name" value="Leguminous_Lectin"/>
</dbReference>
<dbReference type="InterPro" id="IPR001220">
    <property type="entry name" value="Legume_lectin_dom"/>
</dbReference>
<dbReference type="EMBL" id="SDMP01000017">
    <property type="protein sequence ID" value="RYQ98595.1"/>
    <property type="molecule type" value="Genomic_DNA"/>
</dbReference>
<dbReference type="PANTHER" id="PTHR32401:SF47">
    <property type="entry name" value="LEGUME LECTIN DOMAIN-CONTAINING PROTEIN"/>
    <property type="match status" value="1"/>
</dbReference>
<dbReference type="Proteomes" id="UP000289738">
    <property type="component" value="Chromosome B07"/>
</dbReference>
<proteinExistence type="inferred from homology"/>
<reference evidence="4 5" key="1">
    <citation type="submission" date="2019-01" db="EMBL/GenBank/DDBJ databases">
        <title>Sequencing of cultivated peanut Arachis hypogaea provides insights into genome evolution and oil improvement.</title>
        <authorList>
            <person name="Chen X."/>
        </authorList>
    </citation>
    <scope>NUCLEOTIDE SEQUENCE [LARGE SCALE GENOMIC DNA]</scope>
    <source>
        <strain evidence="5">cv. Fuhuasheng</strain>
        <tissue evidence="4">Leaves</tissue>
    </source>
</reference>
<comment type="caution">
    <text evidence="4">The sequence shown here is derived from an EMBL/GenBank/DDBJ whole genome shotgun (WGS) entry which is preliminary data.</text>
</comment>
<evidence type="ECO:0000259" key="3">
    <source>
        <dbReference type="Pfam" id="PF00139"/>
    </source>
</evidence>
<dbReference type="PROSITE" id="PS00308">
    <property type="entry name" value="LECTIN_LEGUME_ALPHA"/>
    <property type="match status" value="1"/>
</dbReference>
<dbReference type="PROSITE" id="PS00307">
    <property type="entry name" value="LECTIN_LEGUME_BETA"/>
    <property type="match status" value="1"/>
</dbReference>
<organism evidence="4 5">
    <name type="scientific">Arachis hypogaea</name>
    <name type="common">Peanut</name>
    <dbReference type="NCBI Taxonomy" id="3818"/>
    <lineage>
        <taxon>Eukaryota</taxon>
        <taxon>Viridiplantae</taxon>
        <taxon>Streptophyta</taxon>
        <taxon>Embryophyta</taxon>
        <taxon>Tracheophyta</taxon>
        <taxon>Spermatophyta</taxon>
        <taxon>Magnoliopsida</taxon>
        <taxon>eudicotyledons</taxon>
        <taxon>Gunneridae</taxon>
        <taxon>Pentapetalae</taxon>
        <taxon>rosids</taxon>
        <taxon>fabids</taxon>
        <taxon>Fabales</taxon>
        <taxon>Fabaceae</taxon>
        <taxon>Papilionoideae</taxon>
        <taxon>50 kb inversion clade</taxon>
        <taxon>dalbergioids sensu lato</taxon>
        <taxon>Dalbergieae</taxon>
        <taxon>Pterocarpus clade</taxon>
        <taxon>Arachis</taxon>
    </lineage>
</organism>
<dbReference type="AlphaFoldDB" id="A0A444Y9N0"/>
<dbReference type="GO" id="GO:0030246">
    <property type="term" value="F:carbohydrate binding"/>
    <property type="evidence" value="ECO:0007669"/>
    <property type="project" value="UniProtKB-KW"/>
</dbReference>
<dbReference type="OrthoDB" id="1422267at2759"/>